<comment type="caution">
    <text evidence="1">The sequence shown here is derived from an EMBL/GenBank/DDBJ whole genome shotgun (WGS) entry which is preliminary data.</text>
</comment>
<dbReference type="RefSeq" id="WP_154364420.1">
    <property type="nucleotide sequence ID" value="NZ_WKJH01000002.1"/>
</dbReference>
<dbReference type="OrthoDB" id="680581at2"/>
<evidence type="ECO:0000313" key="2">
    <source>
        <dbReference type="Proteomes" id="UP000443153"/>
    </source>
</evidence>
<keyword evidence="2" id="KW-1185">Reference proteome</keyword>
<dbReference type="AlphaFoldDB" id="A0A6I2MM05"/>
<protein>
    <submittedName>
        <fullName evidence="1">Uncharacterized protein</fullName>
    </submittedName>
</protein>
<dbReference type="Proteomes" id="UP000443153">
    <property type="component" value="Unassembled WGS sequence"/>
</dbReference>
<gene>
    <name evidence="1" type="ORF">GJ691_05050</name>
</gene>
<organism evidence="1 2">
    <name type="scientific">Maribacter luteus</name>
    <dbReference type="NCBI Taxonomy" id="2594478"/>
    <lineage>
        <taxon>Bacteria</taxon>
        <taxon>Pseudomonadati</taxon>
        <taxon>Bacteroidota</taxon>
        <taxon>Flavobacteriia</taxon>
        <taxon>Flavobacteriales</taxon>
        <taxon>Flavobacteriaceae</taxon>
        <taxon>Maribacter</taxon>
    </lineage>
</organism>
<sequence length="74" mass="8757">MNNPQNILTRIAELTTKIETEYPELYHFLDENPVTLPSEIHPEVHMKELQDYLDSLQQLLDKHMKTHTKTNLIT</sequence>
<proteinExistence type="predicted"/>
<reference evidence="1 2" key="1">
    <citation type="submission" date="2019-11" db="EMBL/GenBank/DDBJ databases">
        <title>Maribacter lutea sp. nov., a marine bacterium isolated from intertidal sand.</title>
        <authorList>
            <person name="Liu A."/>
        </authorList>
    </citation>
    <scope>NUCLEOTIDE SEQUENCE [LARGE SCALE GENOMIC DNA]</scope>
    <source>
        <strain evidence="1 2">RZ05</strain>
    </source>
</reference>
<name>A0A6I2MM05_9FLAO</name>
<accession>A0A6I2MM05</accession>
<evidence type="ECO:0000313" key="1">
    <source>
        <dbReference type="EMBL" id="MRX63530.1"/>
    </source>
</evidence>
<dbReference type="EMBL" id="WKJH01000002">
    <property type="protein sequence ID" value="MRX63530.1"/>
    <property type="molecule type" value="Genomic_DNA"/>
</dbReference>